<dbReference type="AlphaFoldDB" id="W2L2A5"/>
<proteinExistence type="predicted"/>
<gene>
    <name evidence="1" type="ORF">L917_09899</name>
</gene>
<accession>W2L2A5</accession>
<reference evidence="1" key="1">
    <citation type="submission" date="2013-11" db="EMBL/GenBank/DDBJ databases">
        <title>The Genome Sequence of Phytophthora parasitica CHvinca01.</title>
        <authorList>
            <consortium name="The Broad Institute Genomics Platform"/>
            <person name="Russ C."/>
            <person name="Tyler B."/>
            <person name="Panabieres F."/>
            <person name="Shan W."/>
            <person name="Tripathy S."/>
            <person name="Grunwald N."/>
            <person name="Machado M."/>
            <person name="Johnson C.S."/>
            <person name="Arredondo F."/>
            <person name="Hong C."/>
            <person name="Coffey M."/>
            <person name="Young S.K."/>
            <person name="Zeng Q."/>
            <person name="Gargeya S."/>
            <person name="Fitzgerald M."/>
            <person name="Abouelleil A."/>
            <person name="Alvarado L."/>
            <person name="Chapman S.B."/>
            <person name="Gainer-Dewar J."/>
            <person name="Goldberg J."/>
            <person name="Griggs A."/>
            <person name="Gujja S."/>
            <person name="Hansen M."/>
            <person name="Howarth C."/>
            <person name="Imamovic A."/>
            <person name="Ireland A."/>
            <person name="Larimer J."/>
            <person name="McCowan C."/>
            <person name="Murphy C."/>
            <person name="Pearson M."/>
            <person name="Poon T.W."/>
            <person name="Priest M."/>
            <person name="Roberts A."/>
            <person name="Saif S."/>
            <person name="Shea T."/>
            <person name="Sykes S."/>
            <person name="Wortman J."/>
            <person name="Nusbaum C."/>
            <person name="Birren B."/>
        </authorList>
    </citation>
    <scope>NUCLEOTIDE SEQUENCE [LARGE SCALE GENOMIC DNA]</scope>
    <source>
        <strain evidence="1">CHvinca01</strain>
    </source>
</reference>
<name>W2L2A5_PHYNI</name>
<sequence length="49" mass="5537">MLLDGTFQCVSFEFNSKSNGIYFDNLELVYGDTSEKLGPRVVVCNFELP</sequence>
<dbReference type="EMBL" id="KI680026">
    <property type="protein sequence ID" value="ETL91563.1"/>
    <property type="molecule type" value="Genomic_DNA"/>
</dbReference>
<dbReference type="Proteomes" id="UP000054423">
    <property type="component" value="Unassembled WGS sequence"/>
</dbReference>
<organism evidence="1">
    <name type="scientific">Phytophthora nicotianae</name>
    <name type="common">Potato buckeye rot agent</name>
    <name type="synonym">Phytophthora parasitica</name>
    <dbReference type="NCBI Taxonomy" id="4792"/>
    <lineage>
        <taxon>Eukaryota</taxon>
        <taxon>Sar</taxon>
        <taxon>Stramenopiles</taxon>
        <taxon>Oomycota</taxon>
        <taxon>Peronosporomycetes</taxon>
        <taxon>Peronosporales</taxon>
        <taxon>Peronosporaceae</taxon>
        <taxon>Phytophthora</taxon>
    </lineage>
</organism>
<protein>
    <submittedName>
        <fullName evidence="1">Uncharacterized protein</fullName>
    </submittedName>
</protein>
<evidence type="ECO:0000313" key="1">
    <source>
        <dbReference type="EMBL" id="ETL91563.1"/>
    </source>
</evidence>